<keyword evidence="1" id="KW-0732">Signal</keyword>
<dbReference type="InterPro" id="IPR008928">
    <property type="entry name" value="6-hairpin_glycosidase_sf"/>
</dbReference>
<comment type="caution">
    <text evidence="5">The sequence shown here is derived from an EMBL/GenBank/DDBJ whole genome shotgun (WGS) entry which is preliminary data.</text>
</comment>
<evidence type="ECO:0000313" key="6">
    <source>
        <dbReference type="Proteomes" id="UP000628442"/>
    </source>
</evidence>
<dbReference type="AlphaFoldDB" id="A0AA87Y0D8"/>
<feature type="domain" description="Glycosyl hydrolase family 95 catalytic" evidence="4">
    <location>
        <begin position="340"/>
        <end position="737"/>
    </location>
</feature>
<dbReference type="InterPro" id="IPR049053">
    <property type="entry name" value="AFCA-like_C"/>
</dbReference>
<dbReference type="PANTHER" id="PTHR31084:SF0">
    <property type="entry name" value="ALPHA-L-FUCOSIDASE 2"/>
    <property type="match status" value="1"/>
</dbReference>
<dbReference type="GO" id="GO:0004560">
    <property type="term" value="F:alpha-L-fucosidase activity"/>
    <property type="evidence" value="ECO:0007669"/>
    <property type="project" value="InterPro"/>
</dbReference>
<dbReference type="PANTHER" id="PTHR31084">
    <property type="entry name" value="ALPHA-L-FUCOSIDASE 2"/>
    <property type="match status" value="1"/>
</dbReference>
<dbReference type="InterPro" id="IPR054363">
    <property type="entry name" value="GH95_cat"/>
</dbReference>
<reference evidence="5" key="2">
    <citation type="submission" date="2022-12" db="EMBL/GenBank/DDBJ databases">
        <authorList>
            <person name="Sun Q."/>
            <person name="Kim S."/>
        </authorList>
    </citation>
    <scope>NUCLEOTIDE SEQUENCE</scope>
    <source>
        <strain evidence="5">KCTC 12343</strain>
    </source>
</reference>
<evidence type="ECO:0000256" key="1">
    <source>
        <dbReference type="SAM" id="SignalP"/>
    </source>
</evidence>
<dbReference type="PIRSF" id="PIRSF007663">
    <property type="entry name" value="UCP007663"/>
    <property type="match status" value="1"/>
</dbReference>
<feature type="domain" description="Alpha fucosidase A-like C-terminal" evidence="3">
    <location>
        <begin position="739"/>
        <end position="802"/>
    </location>
</feature>
<evidence type="ECO:0000259" key="2">
    <source>
        <dbReference type="Pfam" id="PF14498"/>
    </source>
</evidence>
<name>A0AA87Y0D8_9BURK</name>
<dbReference type="Pfam" id="PF14498">
    <property type="entry name" value="Glyco_hyd_65N_2"/>
    <property type="match status" value="1"/>
</dbReference>
<feature type="chain" id="PRO_5041741543" evidence="1">
    <location>
        <begin position="31"/>
        <end position="823"/>
    </location>
</feature>
<dbReference type="GO" id="GO:0005975">
    <property type="term" value="P:carbohydrate metabolic process"/>
    <property type="evidence" value="ECO:0007669"/>
    <property type="project" value="InterPro"/>
</dbReference>
<feature type="signal peptide" evidence="1">
    <location>
        <begin position="1"/>
        <end position="30"/>
    </location>
</feature>
<proteinExistence type="predicted"/>
<dbReference type="InterPro" id="IPR016518">
    <property type="entry name" value="Alpha-L-fucosidase"/>
</dbReference>
<keyword evidence="5" id="KW-0378">Hydrolase</keyword>
<feature type="domain" description="Glycosyl hydrolase family 95 N-terminal" evidence="2">
    <location>
        <begin position="47"/>
        <end position="316"/>
    </location>
</feature>
<dbReference type="Pfam" id="PF21307">
    <property type="entry name" value="Glyco_hydro_95_C"/>
    <property type="match status" value="1"/>
</dbReference>
<dbReference type="EMBL" id="BMWV01000013">
    <property type="protein sequence ID" value="GGY59557.1"/>
    <property type="molecule type" value="Genomic_DNA"/>
</dbReference>
<dbReference type="Proteomes" id="UP000628442">
    <property type="component" value="Unassembled WGS sequence"/>
</dbReference>
<dbReference type="Pfam" id="PF22124">
    <property type="entry name" value="Glyco_hydro_95_cat"/>
    <property type="match status" value="1"/>
</dbReference>
<evidence type="ECO:0000313" key="5">
    <source>
        <dbReference type="EMBL" id="GGY59557.1"/>
    </source>
</evidence>
<accession>A0AA87Y0D8</accession>
<dbReference type="Gene3D" id="1.50.10.10">
    <property type="match status" value="1"/>
</dbReference>
<sequence>MKRQFDPNRIRRGLVMGIGALAAAPGVALAAPARAPASRAGDRANTLWYRHSAARWEEALPLGNGRLGAMVFGRVAQERLQLNEDTLWAGAPYTPDNPAALAALPKVRQLLAQGKYAEATEEVGAAMMGKPIRQMSYGTLGDVLLTMGDAQAPADYERSLDLASAVTTTRYRTPLGQHTRESFVSAPDQVIALRLQAPRGTLGFTLGWRGPRKVKSIASNYPGLATDLANAPPTDWLQVEEAGPLPPDAAIAADGPDAILITGRNEAMHGIPAGLRYALRIQVLGDGKLRYADGQLTLTGASAATVLVAAATSYVNYRDVSGDPVAIVRRQTAAAAGTPYATLKRRHVEEHGRLFGTMSIDLGTSPAAARPTDERIAAAGQQDDPALDALYLQYARYLLLASSRPGTQPANLQGIWNEGTNPPWGGKYTININTQMNYWPADPAGLGACVEPLLRMVEDLAQSGAKTAKTMYGARGWVTHHNTDLWRAAAPIDAARYGMWPCGGAWLCNSLWDHYDYSRDAQVLRRLYPLLRGASEFFLDTLVEDPQGRGLVTSPSMSPENSHPYGSSLAAGPAMDRQIVRDLFGHTLEAGRLLGQDAALLERIAEARGRLAPDRIGQQGQLQEWLEDWDARAPDRQHRHVSHLYALYPSAQINVRDTPDLARAVRQTLVDRGDLATGWGTAWRLCLWARMGDAEHAYSVLKGLTGPRRTYPNMFDAHPPFQIDGNFGGAAGIMEMLLQSWGGEVLLLPALPAAWPTGRVAGIRARGGLTVDMTWERGRLTALRIGGKPGDAVALRYQGKLAQVKLDAGGTFRSTGQALLSLA</sequence>
<gene>
    <name evidence="5" type="ORF">GCM10007387_47570</name>
</gene>
<protein>
    <submittedName>
        <fullName evidence="5">Alpha/beta hydrolase</fullName>
    </submittedName>
</protein>
<reference evidence="5" key="1">
    <citation type="journal article" date="2014" name="Int. J. Syst. Evol. Microbiol.">
        <title>Complete genome sequence of Corynebacterium casei LMG S-19264T (=DSM 44701T), isolated from a smear-ripened cheese.</title>
        <authorList>
            <consortium name="US DOE Joint Genome Institute (JGI-PGF)"/>
            <person name="Walter F."/>
            <person name="Albersmeier A."/>
            <person name="Kalinowski J."/>
            <person name="Ruckert C."/>
        </authorList>
    </citation>
    <scope>NUCLEOTIDE SEQUENCE</scope>
    <source>
        <strain evidence="5">KCTC 12343</strain>
    </source>
</reference>
<dbReference type="RefSeq" id="WP_218943680.1">
    <property type="nucleotide sequence ID" value="NZ_BMWV01000013.1"/>
</dbReference>
<organism evidence="5 6">
    <name type="scientific">Pseudoduganella albidiflava</name>
    <dbReference type="NCBI Taxonomy" id="321983"/>
    <lineage>
        <taxon>Bacteria</taxon>
        <taxon>Pseudomonadati</taxon>
        <taxon>Pseudomonadota</taxon>
        <taxon>Betaproteobacteria</taxon>
        <taxon>Burkholderiales</taxon>
        <taxon>Oxalobacteraceae</taxon>
        <taxon>Telluria group</taxon>
        <taxon>Pseudoduganella</taxon>
    </lineage>
</organism>
<evidence type="ECO:0000259" key="4">
    <source>
        <dbReference type="Pfam" id="PF22124"/>
    </source>
</evidence>
<dbReference type="InterPro" id="IPR027414">
    <property type="entry name" value="GH95_N_dom"/>
</dbReference>
<dbReference type="SUPFAM" id="SSF48208">
    <property type="entry name" value="Six-hairpin glycosidases"/>
    <property type="match status" value="1"/>
</dbReference>
<dbReference type="InterPro" id="IPR006311">
    <property type="entry name" value="TAT_signal"/>
</dbReference>
<evidence type="ECO:0000259" key="3">
    <source>
        <dbReference type="Pfam" id="PF21307"/>
    </source>
</evidence>
<dbReference type="PROSITE" id="PS51318">
    <property type="entry name" value="TAT"/>
    <property type="match status" value="1"/>
</dbReference>
<dbReference type="InterPro" id="IPR012341">
    <property type="entry name" value="6hp_glycosidase-like_sf"/>
</dbReference>